<feature type="disulfide bond" evidence="15">
    <location>
        <begin position="533"/>
        <end position="570"/>
    </location>
</feature>
<dbReference type="InterPro" id="IPR013273">
    <property type="entry name" value="ADAMTS/ADAMTS-like"/>
</dbReference>
<dbReference type="Pfam" id="PF19030">
    <property type="entry name" value="TSP1_ADAMTS"/>
    <property type="match status" value="3"/>
</dbReference>
<keyword evidence="2" id="KW-0964">Secreted</keyword>
<evidence type="ECO:0008006" key="21">
    <source>
        <dbReference type="Google" id="ProtNLM"/>
    </source>
</evidence>
<dbReference type="FunFam" id="2.20.100.10:FF:000005">
    <property type="entry name" value="ADAM metallopeptidase with thrombospondin type 1 motif 9"/>
    <property type="match status" value="1"/>
</dbReference>
<organism evidence="19 20">
    <name type="scientific">Strigamia maritima</name>
    <name type="common">European centipede</name>
    <name type="synonym">Geophilus maritimus</name>
    <dbReference type="NCBI Taxonomy" id="126957"/>
    <lineage>
        <taxon>Eukaryota</taxon>
        <taxon>Metazoa</taxon>
        <taxon>Ecdysozoa</taxon>
        <taxon>Arthropoda</taxon>
        <taxon>Myriapoda</taxon>
        <taxon>Chilopoda</taxon>
        <taxon>Pleurostigmophora</taxon>
        <taxon>Geophilomorpha</taxon>
        <taxon>Linotaeniidae</taxon>
        <taxon>Strigamia</taxon>
    </lineage>
</organism>
<dbReference type="OMA" id="GCYSKEN"/>
<feature type="disulfide bond" evidence="15">
    <location>
        <begin position="548"/>
        <end position="560"/>
    </location>
</feature>
<comment type="caution">
    <text evidence="16">Lacks conserved residue(s) required for the propagation of feature annotation.</text>
</comment>
<dbReference type="AlphaFoldDB" id="T1IWV1"/>
<comment type="cofactor">
    <cofactor evidence="14">
        <name>Zn(2+)</name>
        <dbReference type="ChEBI" id="CHEBI:29105"/>
    </cofactor>
    <text evidence="14">Binds 1 zinc ion per subunit.</text>
</comment>
<keyword evidence="14" id="KW-0106">Calcium</keyword>
<dbReference type="PANTHER" id="PTHR13723:SF304">
    <property type="entry name" value="A DISINTEGRIN AND METALLOPROTEINASE WITH THROMBOSPONDIN MOTIFS 2-LIKE PROTEIN"/>
    <property type="match status" value="1"/>
</dbReference>
<evidence type="ECO:0000256" key="8">
    <source>
        <dbReference type="ARBA" id="ARBA00022801"/>
    </source>
</evidence>
<feature type="binding site" evidence="14">
    <location>
        <position position="314"/>
    </location>
    <ligand>
        <name>Ca(2+)</name>
        <dbReference type="ChEBI" id="CHEBI:29108"/>
        <label>1</label>
    </ligand>
</feature>
<feature type="disulfide bond" evidence="15">
    <location>
        <begin position="455"/>
        <end position="478"/>
    </location>
</feature>
<keyword evidence="3" id="KW-0272">Extracellular matrix</keyword>
<dbReference type="Pfam" id="PF01562">
    <property type="entry name" value="Pep_M12B_propep"/>
    <property type="match status" value="1"/>
</dbReference>
<dbReference type="SUPFAM" id="SSF82895">
    <property type="entry name" value="TSP-1 type 1 repeat"/>
    <property type="match status" value="4"/>
</dbReference>
<dbReference type="STRING" id="126957.T1IWV1"/>
<feature type="binding site" evidence="14 16">
    <location>
        <position position="359"/>
    </location>
    <ligand>
        <name>Zn(2+)</name>
        <dbReference type="ChEBI" id="CHEBI:29105"/>
        <note>catalytic</note>
    </ligand>
</feature>
<name>T1IWV1_STRMM</name>
<evidence type="ECO:0000256" key="13">
    <source>
        <dbReference type="PIRSR" id="PIRSR613273-1"/>
    </source>
</evidence>
<dbReference type="Gene3D" id="2.60.120.830">
    <property type="match status" value="1"/>
</dbReference>
<dbReference type="PROSITE" id="PS50215">
    <property type="entry name" value="ADAM_MEPRO"/>
    <property type="match status" value="1"/>
</dbReference>
<dbReference type="InterPro" id="IPR000884">
    <property type="entry name" value="TSP1_rpt"/>
</dbReference>
<keyword evidence="5 14" id="KW-0479">Metal-binding</keyword>
<dbReference type="Pfam" id="PF01421">
    <property type="entry name" value="Reprolysin"/>
    <property type="match status" value="1"/>
</dbReference>
<dbReference type="GO" id="GO:0006508">
    <property type="term" value="P:proteolysis"/>
    <property type="evidence" value="ECO:0007669"/>
    <property type="project" value="UniProtKB-KW"/>
</dbReference>
<evidence type="ECO:0000256" key="5">
    <source>
        <dbReference type="ARBA" id="ARBA00022723"/>
    </source>
</evidence>
<dbReference type="GO" id="GO:0004222">
    <property type="term" value="F:metalloendopeptidase activity"/>
    <property type="evidence" value="ECO:0007669"/>
    <property type="project" value="InterPro"/>
</dbReference>
<evidence type="ECO:0000256" key="16">
    <source>
        <dbReference type="PROSITE-ProRule" id="PRU00276"/>
    </source>
</evidence>
<dbReference type="InterPro" id="IPR002870">
    <property type="entry name" value="Peptidase_M12B_N"/>
</dbReference>
<dbReference type="Pfam" id="PF19236">
    <property type="entry name" value="ADAMTS_CR_3"/>
    <property type="match status" value="1"/>
</dbReference>
<feature type="disulfide bond" evidence="15">
    <location>
        <begin position="337"/>
        <end position="416"/>
    </location>
</feature>
<evidence type="ECO:0000256" key="11">
    <source>
        <dbReference type="ARBA" id="ARBA00023157"/>
    </source>
</evidence>
<dbReference type="PROSITE" id="PS50092">
    <property type="entry name" value="TSP1"/>
    <property type="match status" value="4"/>
</dbReference>
<evidence type="ECO:0000259" key="17">
    <source>
        <dbReference type="PROSITE" id="PS50215"/>
    </source>
</evidence>
<evidence type="ECO:0000256" key="9">
    <source>
        <dbReference type="ARBA" id="ARBA00022833"/>
    </source>
</evidence>
<dbReference type="EMBL" id="JH431630">
    <property type="status" value="NOT_ANNOTATED_CDS"/>
    <property type="molecule type" value="Genomic_DNA"/>
</dbReference>
<evidence type="ECO:0000256" key="6">
    <source>
        <dbReference type="ARBA" id="ARBA00022729"/>
    </source>
</evidence>
<evidence type="ECO:0000259" key="18">
    <source>
        <dbReference type="PROSITE" id="PS50900"/>
    </source>
</evidence>
<feature type="disulfide bond" evidence="15">
    <location>
        <begin position="464"/>
        <end position="497"/>
    </location>
</feature>
<proteinExistence type="predicted"/>
<dbReference type="SMART" id="SM00209">
    <property type="entry name" value="TSP1"/>
    <property type="match status" value="4"/>
</dbReference>
<evidence type="ECO:0000256" key="2">
    <source>
        <dbReference type="ARBA" id="ARBA00022525"/>
    </source>
</evidence>
<feature type="active site" evidence="13 16">
    <location>
        <position position="360"/>
    </location>
</feature>
<keyword evidence="6" id="KW-0732">Signal</keyword>
<dbReference type="FunFam" id="2.20.100.10:FF:000006">
    <property type="entry name" value="A disintegrin and metalloproteinase with thrombospondin motifs 1"/>
    <property type="match status" value="1"/>
</dbReference>
<dbReference type="Gene3D" id="3.40.1620.60">
    <property type="match status" value="1"/>
</dbReference>
<feature type="binding site" evidence="14 16">
    <location>
        <position position="363"/>
    </location>
    <ligand>
        <name>Zn(2+)</name>
        <dbReference type="ChEBI" id="CHEBI:29105"/>
        <note>catalytic</note>
    </ligand>
</feature>
<feature type="disulfide bond" evidence="15">
    <location>
        <begin position="491"/>
        <end position="502"/>
    </location>
</feature>
<dbReference type="eggNOG" id="KOG3538">
    <property type="taxonomic scope" value="Eukaryota"/>
</dbReference>
<evidence type="ECO:0000256" key="12">
    <source>
        <dbReference type="ARBA" id="ARBA00023180"/>
    </source>
</evidence>
<keyword evidence="10" id="KW-0482">Metalloprotease</keyword>
<dbReference type="EnsemblMetazoa" id="SMAR005677-RA">
    <property type="protein sequence ID" value="SMAR005677-PA"/>
    <property type="gene ID" value="SMAR005677"/>
</dbReference>
<evidence type="ECO:0000313" key="20">
    <source>
        <dbReference type="Proteomes" id="UP000014500"/>
    </source>
</evidence>
<keyword evidence="4" id="KW-0645">Protease</keyword>
<dbReference type="HOGENOM" id="CLU_000660_4_1_1"/>
<comment type="subcellular location">
    <subcellularLocation>
        <location evidence="1">Secreted</location>
        <location evidence="1">Extracellular space</location>
        <location evidence="1">Extracellular matrix</location>
    </subcellularLocation>
</comment>
<evidence type="ECO:0000256" key="4">
    <source>
        <dbReference type="ARBA" id="ARBA00022670"/>
    </source>
</evidence>
<dbReference type="InterPro" id="IPR041645">
    <property type="entry name" value="ADAMTS_CR_2"/>
</dbReference>
<dbReference type="GO" id="GO:0046872">
    <property type="term" value="F:metal ion binding"/>
    <property type="evidence" value="ECO:0007669"/>
    <property type="project" value="UniProtKB-KW"/>
</dbReference>
<dbReference type="PROSITE" id="PS50900">
    <property type="entry name" value="PLAC"/>
    <property type="match status" value="1"/>
</dbReference>
<reference evidence="19" key="2">
    <citation type="submission" date="2015-02" db="UniProtKB">
        <authorList>
            <consortium name="EnsemblMetazoa"/>
        </authorList>
    </citation>
    <scope>IDENTIFICATION</scope>
</reference>
<dbReference type="Proteomes" id="UP000014500">
    <property type="component" value="Unassembled WGS sequence"/>
</dbReference>
<dbReference type="InterPro" id="IPR024079">
    <property type="entry name" value="MetalloPept_cat_dom_sf"/>
</dbReference>
<dbReference type="InterPro" id="IPR010909">
    <property type="entry name" value="PLAC"/>
</dbReference>
<keyword evidence="8" id="KW-0378">Hydrolase</keyword>
<feature type="disulfide bond" evidence="15">
    <location>
        <begin position="297"/>
        <end position="343"/>
    </location>
</feature>
<dbReference type="GO" id="GO:0030198">
    <property type="term" value="P:extracellular matrix organization"/>
    <property type="evidence" value="ECO:0007669"/>
    <property type="project" value="InterPro"/>
</dbReference>
<reference evidence="20" key="1">
    <citation type="submission" date="2011-05" db="EMBL/GenBank/DDBJ databases">
        <authorList>
            <person name="Richards S.R."/>
            <person name="Qu J."/>
            <person name="Jiang H."/>
            <person name="Jhangiani S.N."/>
            <person name="Agravi P."/>
            <person name="Goodspeed R."/>
            <person name="Gross S."/>
            <person name="Mandapat C."/>
            <person name="Jackson L."/>
            <person name="Mathew T."/>
            <person name="Pu L."/>
            <person name="Thornton R."/>
            <person name="Saada N."/>
            <person name="Wilczek-Boney K.B."/>
            <person name="Lee S."/>
            <person name="Kovar C."/>
            <person name="Wu Y."/>
            <person name="Scherer S.E."/>
            <person name="Worley K.C."/>
            <person name="Muzny D.M."/>
            <person name="Gibbs R."/>
        </authorList>
    </citation>
    <scope>NUCLEOTIDE SEQUENCE</scope>
    <source>
        <strain evidence="20">Brora</strain>
    </source>
</reference>
<feature type="domain" description="PLAC" evidence="18">
    <location>
        <begin position="978"/>
        <end position="1022"/>
    </location>
</feature>
<dbReference type="InterPro" id="IPR001590">
    <property type="entry name" value="Peptidase_M12B"/>
</dbReference>
<dbReference type="Pfam" id="PF17771">
    <property type="entry name" value="ADAMTS_CR_2"/>
    <property type="match status" value="1"/>
</dbReference>
<dbReference type="InterPro" id="IPR010294">
    <property type="entry name" value="ADAMTS_spacer1"/>
</dbReference>
<dbReference type="PRINTS" id="PR01857">
    <property type="entry name" value="ADAMTSFAMILY"/>
</dbReference>
<dbReference type="InterPro" id="IPR045371">
    <property type="entry name" value="ADAMTS_CR_3"/>
</dbReference>
<accession>T1IWV1</accession>
<feature type="domain" description="Peptidase M12B" evidence="17">
    <location>
        <begin position="222"/>
        <end position="421"/>
    </location>
</feature>
<dbReference type="Gene3D" id="2.20.100.10">
    <property type="entry name" value="Thrombospondin type-1 (TSP1) repeat"/>
    <property type="match status" value="4"/>
</dbReference>
<evidence type="ECO:0000256" key="3">
    <source>
        <dbReference type="ARBA" id="ARBA00022530"/>
    </source>
</evidence>
<feature type="disulfide bond" evidence="15">
    <location>
        <begin position="537"/>
        <end position="575"/>
    </location>
</feature>
<dbReference type="InterPro" id="IPR050439">
    <property type="entry name" value="ADAMTS_ADAMTS-like"/>
</dbReference>
<dbReference type="Pfam" id="PF00090">
    <property type="entry name" value="TSP_1"/>
    <property type="match status" value="1"/>
</dbReference>
<dbReference type="SUPFAM" id="SSF55486">
    <property type="entry name" value="Metalloproteases ('zincins'), catalytic domain"/>
    <property type="match status" value="1"/>
</dbReference>
<sequence length="1028" mass="115675">VNLEDSLTSGAKTITGTDSTGTFNIPQNFELVHPFVIDHSGNIISPLNSNTFTSHIEDLSKSPRNTRHIRRKNHLVAIIDDQNQRLILNLKPQRKLIAKGIVIQWIPMDDDNEDKVRMRRSVGQDCIYVGRVHREKNSRVAVDVCNGMTGLIQTATAAYFIQPLSIESKNFSHAFYPINSSALHRSASLADDQWRPHGNNILTSSVQSKELSPTTDKVIKEKYLSVAVAADHTVVGFHGHKVEEFILMLMNIVNAIYSDPSLGAKLTITVTRILLFKSKEESRVFEGNPRISLENVCNWFKYLNVHTTSNRRHDIGVYLTRLDIGGPTGYAPVGGMCNHRRSCTLNRDEGLTSAFTIAHEIGHVLGFTHDGDHAEGNSCTDDGSIMAPLVLATFNRFHWSNCTRQEYRNKINKWFCLSNKPLGAYPLPTIATPLGRDYTLDDQCRLEFGEGFYLCRSFLLSDPCTHLWCSNISTPLLCKTKKGPPLEGTPCGKGKWCVKGYCQHINKKKSFWDPIRRNPQHGGWGEWSRFLDCSRTCGGGVHFRTRKCSNPKPAFGGKQCEGPTEEFEMCNIQNCPRKKDFRAEQCTNLAKLIKLDHKLSKLSWTPFSSNNESSLCSLTCMAEKNGQTFISNGENVIDGTLCSYDIPSHICVQGQCQVLGCDSVLGSSITEDRCGICGGNGSLCRNIQKLMVKTPRKVQTRIIIVPKGARNIEVREVSGTTNFLVLKNRKNGKIILNGKKVSESSKSVVTEGAKFVYTRCNESETLTAKGPLLGEIVLLATPIIKGVRMMITVNFTIPLKLNLDDLNQEEMYIWDYAKWSRCSHDCGGGFQFSRVICIEKSTRELVKKRLCNAKAKPNIQKRPCNTFSCTYRWRTQEWEHCDHTCGWRGIQHRHVFCTPVNETSTVVVPKLCPDGRPDEYQPCNRVPCQQTWTVGEWSPCSSTCGIGVQYRNVTCIAPKDEILFECNDEKVETIRECTRSPCDNTNVCLEDASEFCQMQVLHRYCQIPSYFKLCCQSCNNQTTPPRFK</sequence>
<keyword evidence="20" id="KW-1185">Reference proteome</keyword>
<dbReference type="Gene3D" id="3.40.390.10">
    <property type="entry name" value="Collagenase (Catalytic Domain)"/>
    <property type="match status" value="1"/>
</dbReference>
<keyword evidence="12" id="KW-0325">Glycoprotein</keyword>
<dbReference type="GO" id="GO:0031012">
    <property type="term" value="C:extracellular matrix"/>
    <property type="evidence" value="ECO:0007669"/>
    <property type="project" value="TreeGrafter"/>
</dbReference>
<keyword evidence="11 15" id="KW-1015">Disulfide bond</keyword>
<dbReference type="InterPro" id="IPR036383">
    <property type="entry name" value="TSP1_rpt_sf"/>
</dbReference>
<evidence type="ECO:0000256" key="10">
    <source>
        <dbReference type="ARBA" id="ARBA00023049"/>
    </source>
</evidence>
<protein>
    <recommendedName>
        <fullName evidence="21">Peptidase M12B domain-containing protein</fullName>
    </recommendedName>
</protein>
<evidence type="ECO:0000256" key="15">
    <source>
        <dbReference type="PIRSR" id="PIRSR613273-3"/>
    </source>
</evidence>
<dbReference type="PANTHER" id="PTHR13723">
    <property type="entry name" value="ADAMTS A DISINTEGRIN AND METALLOPROTEASE WITH THROMBOSPONDIN MOTIFS PROTEASE"/>
    <property type="match status" value="1"/>
</dbReference>
<evidence type="ECO:0000256" key="1">
    <source>
        <dbReference type="ARBA" id="ARBA00004498"/>
    </source>
</evidence>
<evidence type="ECO:0000256" key="14">
    <source>
        <dbReference type="PIRSR" id="PIRSR613273-2"/>
    </source>
</evidence>
<feature type="binding site" evidence="14">
    <location>
        <position position="416"/>
    </location>
    <ligand>
        <name>Ca(2+)</name>
        <dbReference type="ChEBI" id="CHEBI:29108"/>
        <label>1</label>
    </ligand>
</feature>
<keyword evidence="7" id="KW-0677">Repeat</keyword>
<evidence type="ECO:0000256" key="7">
    <source>
        <dbReference type="ARBA" id="ARBA00022737"/>
    </source>
</evidence>
<dbReference type="PhylomeDB" id="T1IWV1"/>
<feature type="binding site" evidence="14 16">
    <location>
        <position position="369"/>
    </location>
    <ligand>
        <name>Zn(2+)</name>
        <dbReference type="ChEBI" id="CHEBI:29105"/>
        <note>catalytic</note>
    </ligand>
</feature>
<feature type="disulfide bond" evidence="15">
    <location>
        <begin position="444"/>
        <end position="469"/>
    </location>
</feature>
<keyword evidence="9 14" id="KW-0862">Zinc</keyword>
<evidence type="ECO:0000313" key="19">
    <source>
        <dbReference type="EnsemblMetazoa" id="SMAR005677-PA"/>
    </source>
</evidence>
<dbReference type="Pfam" id="PF05986">
    <property type="entry name" value="ADAMTS_spacer1"/>
    <property type="match status" value="1"/>
</dbReference>